<comment type="caution">
    <text evidence="1">The sequence shown here is derived from an EMBL/GenBank/DDBJ whole genome shotgun (WGS) entry which is preliminary data.</text>
</comment>
<organism evidence="1 2">
    <name type="scientific">Durusdinium trenchii</name>
    <dbReference type="NCBI Taxonomy" id="1381693"/>
    <lineage>
        <taxon>Eukaryota</taxon>
        <taxon>Sar</taxon>
        <taxon>Alveolata</taxon>
        <taxon>Dinophyceae</taxon>
        <taxon>Suessiales</taxon>
        <taxon>Symbiodiniaceae</taxon>
        <taxon>Durusdinium</taxon>
    </lineage>
</organism>
<proteinExistence type="predicted"/>
<protein>
    <submittedName>
        <fullName evidence="1">Uncharacterized protein</fullName>
    </submittedName>
</protein>
<dbReference type="Proteomes" id="UP001642484">
    <property type="component" value="Unassembled WGS sequence"/>
</dbReference>
<evidence type="ECO:0000313" key="1">
    <source>
        <dbReference type="EMBL" id="CAK9110955.1"/>
    </source>
</evidence>
<evidence type="ECO:0000313" key="2">
    <source>
        <dbReference type="Proteomes" id="UP001642484"/>
    </source>
</evidence>
<dbReference type="EMBL" id="CAXAMN010027473">
    <property type="protein sequence ID" value="CAK9110955.1"/>
    <property type="molecule type" value="Genomic_DNA"/>
</dbReference>
<keyword evidence="2" id="KW-1185">Reference proteome</keyword>
<gene>
    <name evidence="1" type="ORF">CCMP2556_LOCUS51537</name>
</gene>
<name>A0ABP0SFC1_9DINO</name>
<sequence>MDCDSTGTVLGDALADRRRHRPAAVKDEWILDTRGRSFVGQHDLDSLNHVIRSLDVEGTGLLETIAGTGEPGWSGDGTAVAALLSSRPDQERPGRVRTLCTEPFGGVRSVDDL</sequence>
<accession>A0ABP0SFC1</accession>
<reference evidence="1 2" key="1">
    <citation type="submission" date="2024-02" db="EMBL/GenBank/DDBJ databases">
        <authorList>
            <person name="Chen Y."/>
            <person name="Shah S."/>
            <person name="Dougan E. K."/>
            <person name="Thang M."/>
            <person name="Chan C."/>
        </authorList>
    </citation>
    <scope>NUCLEOTIDE SEQUENCE [LARGE SCALE GENOMIC DNA]</scope>
</reference>